<dbReference type="EMBL" id="JAGTTL010000016">
    <property type="protein sequence ID" value="KAK6311095.1"/>
    <property type="molecule type" value="Genomic_DNA"/>
</dbReference>
<proteinExistence type="predicted"/>
<reference evidence="1 2" key="1">
    <citation type="submission" date="2021-04" db="EMBL/GenBank/DDBJ databases">
        <authorList>
            <person name="De Guttry C."/>
            <person name="Zahm M."/>
            <person name="Klopp C."/>
            <person name="Cabau C."/>
            <person name="Louis A."/>
            <person name="Berthelot C."/>
            <person name="Parey E."/>
            <person name="Roest Crollius H."/>
            <person name="Montfort J."/>
            <person name="Robinson-Rechavi M."/>
            <person name="Bucao C."/>
            <person name="Bouchez O."/>
            <person name="Gislard M."/>
            <person name="Lluch J."/>
            <person name="Milhes M."/>
            <person name="Lampietro C."/>
            <person name="Lopez Roques C."/>
            <person name="Donnadieu C."/>
            <person name="Braasch I."/>
            <person name="Desvignes T."/>
            <person name="Postlethwait J."/>
            <person name="Bobe J."/>
            <person name="Wedekind C."/>
            <person name="Guiguen Y."/>
        </authorList>
    </citation>
    <scope>NUCLEOTIDE SEQUENCE [LARGE SCALE GENOMIC DNA]</scope>
    <source>
        <strain evidence="1">Cs_M1</strain>
        <tissue evidence="1">Blood</tissue>
    </source>
</reference>
<dbReference type="AlphaFoldDB" id="A0AAN8LRU5"/>
<evidence type="ECO:0000313" key="2">
    <source>
        <dbReference type="Proteomes" id="UP001356427"/>
    </source>
</evidence>
<protein>
    <submittedName>
        <fullName evidence="1">Uncharacterized protein</fullName>
    </submittedName>
</protein>
<keyword evidence="2" id="KW-1185">Reference proteome</keyword>
<sequence>MEEEEQAIGEEGLTEDLAFPCEASSRLSDYSIPIARFQDDITWLRSREICQSPTHSSLTTPTTAVLNKASWETAGSSVPAPSD</sequence>
<accession>A0AAN8LRU5</accession>
<organism evidence="1 2">
    <name type="scientific">Coregonus suidteri</name>
    <dbReference type="NCBI Taxonomy" id="861788"/>
    <lineage>
        <taxon>Eukaryota</taxon>
        <taxon>Metazoa</taxon>
        <taxon>Chordata</taxon>
        <taxon>Craniata</taxon>
        <taxon>Vertebrata</taxon>
        <taxon>Euteleostomi</taxon>
        <taxon>Actinopterygii</taxon>
        <taxon>Neopterygii</taxon>
        <taxon>Teleostei</taxon>
        <taxon>Protacanthopterygii</taxon>
        <taxon>Salmoniformes</taxon>
        <taxon>Salmonidae</taxon>
        <taxon>Coregoninae</taxon>
        <taxon>Coregonus</taxon>
    </lineage>
</organism>
<evidence type="ECO:0000313" key="1">
    <source>
        <dbReference type="EMBL" id="KAK6311095.1"/>
    </source>
</evidence>
<gene>
    <name evidence="1" type="ORF">J4Q44_G00191500</name>
</gene>
<name>A0AAN8LRU5_9TELE</name>
<comment type="caution">
    <text evidence="1">The sequence shown here is derived from an EMBL/GenBank/DDBJ whole genome shotgun (WGS) entry which is preliminary data.</text>
</comment>
<dbReference type="Proteomes" id="UP001356427">
    <property type="component" value="Unassembled WGS sequence"/>
</dbReference>